<name>A0AAD6QBS2_9ROSI</name>
<evidence type="ECO:0008006" key="4">
    <source>
        <dbReference type="Google" id="ProtNLM"/>
    </source>
</evidence>
<evidence type="ECO:0000256" key="1">
    <source>
        <dbReference type="SAM" id="SignalP"/>
    </source>
</evidence>
<dbReference type="EMBL" id="JAQIZT010000008">
    <property type="protein sequence ID" value="KAJ6986589.1"/>
    <property type="molecule type" value="Genomic_DNA"/>
</dbReference>
<protein>
    <recommendedName>
        <fullName evidence="4">Secreted protein</fullName>
    </recommendedName>
</protein>
<gene>
    <name evidence="2" type="ORF">NC653_019956</name>
</gene>
<reference evidence="2" key="1">
    <citation type="journal article" date="2023" name="Mol. Ecol. Resour.">
        <title>Chromosome-level genome assembly of a triploid poplar Populus alba 'Berolinensis'.</title>
        <authorList>
            <person name="Chen S."/>
            <person name="Yu Y."/>
            <person name="Wang X."/>
            <person name="Wang S."/>
            <person name="Zhang T."/>
            <person name="Zhou Y."/>
            <person name="He R."/>
            <person name="Meng N."/>
            <person name="Wang Y."/>
            <person name="Liu W."/>
            <person name="Liu Z."/>
            <person name="Liu J."/>
            <person name="Guo Q."/>
            <person name="Huang H."/>
            <person name="Sederoff R.R."/>
            <person name="Wang G."/>
            <person name="Qu G."/>
            <person name="Chen S."/>
        </authorList>
    </citation>
    <scope>NUCLEOTIDE SEQUENCE</scope>
    <source>
        <strain evidence="2">SC-2020</strain>
    </source>
</reference>
<sequence>MSHSSIHVSEVLGLLPLLVLLRRACLQAQTLSPSSMPSSGAIAYNHFKPMPRLIQPGEAPSKNQQHPF</sequence>
<evidence type="ECO:0000313" key="2">
    <source>
        <dbReference type="EMBL" id="KAJ6986589.1"/>
    </source>
</evidence>
<accession>A0AAD6QBS2</accession>
<proteinExistence type="predicted"/>
<dbReference type="AlphaFoldDB" id="A0AAD6QBS2"/>
<organism evidence="2 3">
    <name type="scientific">Populus alba x Populus x berolinensis</name>
    <dbReference type="NCBI Taxonomy" id="444605"/>
    <lineage>
        <taxon>Eukaryota</taxon>
        <taxon>Viridiplantae</taxon>
        <taxon>Streptophyta</taxon>
        <taxon>Embryophyta</taxon>
        <taxon>Tracheophyta</taxon>
        <taxon>Spermatophyta</taxon>
        <taxon>Magnoliopsida</taxon>
        <taxon>eudicotyledons</taxon>
        <taxon>Gunneridae</taxon>
        <taxon>Pentapetalae</taxon>
        <taxon>rosids</taxon>
        <taxon>fabids</taxon>
        <taxon>Malpighiales</taxon>
        <taxon>Salicaceae</taxon>
        <taxon>Saliceae</taxon>
        <taxon>Populus</taxon>
    </lineage>
</organism>
<keyword evidence="1" id="KW-0732">Signal</keyword>
<comment type="caution">
    <text evidence="2">The sequence shown here is derived from an EMBL/GenBank/DDBJ whole genome shotgun (WGS) entry which is preliminary data.</text>
</comment>
<feature type="signal peptide" evidence="1">
    <location>
        <begin position="1"/>
        <end position="28"/>
    </location>
</feature>
<dbReference type="Proteomes" id="UP001164929">
    <property type="component" value="Chromosome 8"/>
</dbReference>
<keyword evidence="3" id="KW-1185">Reference proteome</keyword>
<feature type="chain" id="PRO_5042101737" description="Secreted protein" evidence="1">
    <location>
        <begin position="29"/>
        <end position="68"/>
    </location>
</feature>
<evidence type="ECO:0000313" key="3">
    <source>
        <dbReference type="Proteomes" id="UP001164929"/>
    </source>
</evidence>